<dbReference type="PROSITE" id="PS50111">
    <property type="entry name" value="CHEMOTAXIS_TRANSDUC_2"/>
    <property type="match status" value="1"/>
</dbReference>
<dbReference type="GO" id="GO:0007165">
    <property type="term" value="P:signal transduction"/>
    <property type="evidence" value="ECO:0007669"/>
    <property type="project" value="UniProtKB-KW"/>
</dbReference>
<feature type="domain" description="Methyl-accepting transducer" evidence="4">
    <location>
        <begin position="272"/>
        <end position="504"/>
    </location>
</feature>
<dbReference type="PANTHER" id="PTHR32089">
    <property type="entry name" value="METHYL-ACCEPTING CHEMOTAXIS PROTEIN MCPB"/>
    <property type="match status" value="1"/>
</dbReference>
<feature type="transmembrane region" description="Helical" evidence="3">
    <location>
        <begin position="41"/>
        <end position="60"/>
    </location>
</feature>
<protein>
    <recommendedName>
        <fullName evidence="4">Methyl-accepting transducer domain-containing protein</fullName>
    </recommendedName>
</protein>
<dbReference type="PANTHER" id="PTHR32089:SF112">
    <property type="entry name" value="LYSOZYME-LIKE PROTEIN-RELATED"/>
    <property type="match status" value="1"/>
</dbReference>
<comment type="caution">
    <text evidence="5">The sequence shown here is derived from an EMBL/GenBank/DDBJ whole genome shotgun (WGS) entry which is preliminary data.</text>
</comment>
<keyword evidence="1 2" id="KW-0807">Transducer</keyword>
<evidence type="ECO:0000256" key="3">
    <source>
        <dbReference type="SAM" id="Phobius"/>
    </source>
</evidence>
<gene>
    <name evidence="5" type="ORF">GON01_15075</name>
</gene>
<keyword evidence="3" id="KW-0812">Transmembrane</keyword>
<dbReference type="SMART" id="SM00283">
    <property type="entry name" value="MA"/>
    <property type="match status" value="1"/>
</dbReference>
<keyword evidence="3" id="KW-0472">Membrane</keyword>
<proteinExistence type="predicted"/>
<evidence type="ECO:0000256" key="2">
    <source>
        <dbReference type="PROSITE-ProRule" id="PRU00284"/>
    </source>
</evidence>
<dbReference type="Gene3D" id="1.10.287.950">
    <property type="entry name" value="Methyl-accepting chemotaxis protein"/>
    <property type="match status" value="1"/>
</dbReference>
<feature type="transmembrane region" description="Helical" evidence="3">
    <location>
        <begin position="156"/>
        <end position="174"/>
    </location>
</feature>
<evidence type="ECO:0000256" key="1">
    <source>
        <dbReference type="ARBA" id="ARBA00023224"/>
    </source>
</evidence>
<dbReference type="Pfam" id="PF00015">
    <property type="entry name" value="MCPsignal"/>
    <property type="match status" value="1"/>
</dbReference>
<dbReference type="RefSeq" id="WP_198159866.1">
    <property type="nucleotide sequence ID" value="NZ_WQMS01000016.1"/>
</dbReference>
<evidence type="ECO:0000313" key="6">
    <source>
        <dbReference type="Proteomes" id="UP000441389"/>
    </source>
</evidence>
<organism evidence="5 6">
    <name type="scientific">Sphingomonas horti</name>
    <dbReference type="NCBI Taxonomy" id="2682842"/>
    <lineage>
        <taxon>Bacteria</taxon>
        <taxon>Pseudomonadati</taxon>
        <taxon>Pseudomonadota</taxon>
        <taxon>Alphaproteobacteria</taxon>
        <taxon>Sphingomonadales</taxon>
        <taxon>Sphingomonadaceae</taxon>
        <taxon>Sphingomonas</taxon>
    </lineage>
</organism>
<dbReference type="GO" id="GO:0016020">
    <property type="term" value="C:membrane"/>
    <property type="evidence" value="ECO:0007669"/>
    <property type="project" value="InterPro"/>
</dbReference>
<feature type="transmembrane region" description="Helical" evidence="3">
    <location>
        <begin position="66"/>
        <end position="86"/>
    </location>
</feature>
<feature type="transmembrane region" description="Helical" evidence="3">
    <location>
        <begin position="106"/>
        <end position="126"/>
    </location>
</feature>
<name>A0A6I4J555_9SPHN</name>
<dbReference type="Proteomes" id="UP000441389">
    <property type="component" value="Unassembled WGS sequence"/>
</dbReference>
<dbReference type="SUPFAM" id="SSF58104">
    <property type="entry name" value="Methyl-accepting chemotaxis protein (MCP) signaling domain"/>
    <property type="match status" value="1"/>
</dbReference>
<dbReference type="EMBL" id="WQMS01000016">
    <property type="protein sequence ID" value="MVO79253.1"/>
    <property type="molecule type" value="Genomic_DNA"/>
</dbReference>
<keyword evidence="3" id="KW-1133">Transmembrane helix</keyword>
<dbReference type="InterPro" id="IPR004089">
    <property type="entry name" value="MCPsignal_dom"/>
</dbReference>
<evidence type="ECO:0000313" key="5">
    <source>
        <dbReference type="EMBL" id="MVO79253.1"/>
    </source>
</evidence>
<dbReference type="AlphaFoldDB" id="A0A6I4J555"/>
<accession>A0A6I4J555</accession>
<keyword evidence="6" id="KW-1185">Reference proteome</keyword>
<feature type="transmembrane region" description="Helical" evidence="3">
    <location>
        <begin position="180"/>
        <end position="198"/>
    </location>
</feature>
<evidence type="ECO:0000259" key="4">
    <source>
        <dbReference type="PROSITE" id="PS50111"/>
    </source>
</evidence>
<reference evidence="5 6" key="1">
    <citation type="submission" date="2019-12" db="EMBL/GenBank/DDBJ databases">
        <authorList>
            <person name="Huq M.A."/>
        </authorList>
    </citation>
    <scope>NUCLEOTIDE SEQUENCE [LARGE SCALE GENOMIC DNA]</scope>
    <source>
        <strain evidence="5 6">MAH-20</strain>
    </source>
</reference>
<sequence>MGEHGGIAAGTRTSALVAALRSDGLSDELLRAQIDAATRTYPVSFAMSLIVSGGVLAASLDARNLVSILAAAAFHFLTCCVMLGRWFRDRATDWHVALPRERVRQIAAEAAFVALGWFIFLSNAGLYAPPELQVLVVAVMAGVMAVGALRYAPIPAAAATFLTTVTLVCGIYARVSAIEWPVYAFLAVFVLMLARTVIGQHAMIVDQYRSGAETERARAEIALLAARQAEAAAARAVEDTQAAAQARQQREDERRRDIAEVARGFEMRLLSGIEAIASDAEQASAMARQLAQSALASHQRFVELAGKVDRSEADMAALAGLAADLRHALAAVQARVDEQASANARAFDLTGRADKQFRALVRNAQGIGAISATIEDIARQTNLLALNATIEAASAGEAGRGFAVVAAEVKSLANQTGRATGDVRQKAEDIANASTDTEAAIAEMQGCLAIFEELARTLGTALEGQGAIVGELEQHALAAAAFATDVHGRVAEAKQAATVSSEMTDQVEERSSELVARTRSILAETRAFLGELRAA</sequence>